<accession>A0A3N7HXS8</accession>
<keyword evidence="3" id="KW-1185">Reference proteome</keyword>
<keyword evidence="1" id="KW-0732">Signal</keyword>
<name>A0A3N7HXS8_9BURK</name>
<feature type="signal peptide" evidence="1">
    <location>
        <begin position="1"/>
        <end position="22"/>
    </location>
</feature>
<dbReference type="EMBL" id="QUSW01000001">
    <property type="protein sequence ID" value="RQP26266.1"/>
    <property type="molecule type" value="Genomic_DNA"/>
</dbReference>
<reference evidence="2 3" key="2">
    <citation type="submission" date="2018-12" db="EMBL/GenBank/DDBJ databases">
        <title>Rhizobacter gummiphilus sp. nov., a rubber-degrading bacterium isolated from the soil of a botanical garden in Japan.</title>
        <authorList>
            <person name="Shunsuke S.S."/>
        </authorList>
    </citation>
    <scope>NUCLEOTIDE SEQUENCE [LARGE SCALE GENOMIC DNA]</scope>
    <source>
        <strain evidence="2 3">S-16</strain>
    </source>
</reference>
<protein>
    <submittedName>
        <fullName evidence="2">Uncharacterized protein</fullName>
    </submittedName>
</protein>
<proteinExistence type="predicted"/>
<sequence length="312" mass="31898">MKASWSLAAAACLAAVAPASNAQPTPQECAKAKASADPSAPEALAGRVRCLLAGVEPSDNPIQRSRELLRPALQSGSAVAGFLMYAVYSADPAYTYIRNGNVDAAQYDRLAALPVSERGPQIEALDALALGMNKGNVSAAVAVAAYLMESSAPGNAVRLRNLLGRLQHAGVDTPQLQRYGLAAVQATTYGPTHASPKAFTDALNAAGSAVAASTAAAGGKPPCNDVQLSQTAAGDIAGAEYLPLTNQPLVNTYLLRGTWTEQWTFAACGTKVPAEVRFTADGWSGAAFKVTLRPAAAQAASAPASTSSNASR</sequence>
<dbReference type="OrthoDB" id="8714352at2"/>
<comment type="caution">
    <text evidence="2">The sequence shown here is derived from an EMBL/GenBank/DDBJ whole genome shotgun (WGS) entry which is preliminary data.</text>
</comment>
<gene>
    <name evidence="2" type="ORF">DZC73_04335</name>
</gene>
<organism evidence="2 3">
    <name type="scientific">Piscinibacter terrae</name>
    <dbReference type="NCBI Taxonomy" id="2496871"/>
    <lineage>
        <taxon>Bacteria</taxon>
        <taxon>Pseudomonadati</taxon>
        <taxon>Pseudomonadota</taxon>
        <taxon>Betaproteobacteria</taxon>
        <taxon>Burkholderiales</taxon>
        <taxon>Sphaerotilaceae</taxon>
        <taxon>Piscinibacter</taxon>
    </lineage>
</organism>
<reference evidence="2 3" key="1">
    <citation type="submission" date="2018-08" db="EMBL/GenBank/DDBJ databases">
        <authorList>
            <person name="Khan S.A."/>
            <person name="Jeon C.O."/>
            <person name="Chun B.H."/>
            <person name="Jeong S.E."/>
        </authorList>
    </citation>
    <scope>NUCLEOTIDE SEQUENCE [LARGE SCALE GENOMIC DNA]</scope>
    <source>
        <strain evidence="2 3">S-16</strain>
    </source>
</reference>
<feature type="chain" id="PRO_5018004398" evidence="1">
    <location>
        <begin position="23"/>
        <end position="312"/>
    </location>
</feature>
<dbReference type="RefSeq" id="WP_124538942.1">
    <property type="nucleotide sequence ID" value="NZ_QUSW01000001.1"/>
</dbReference>
<dbReference type="AlphaFoldDB" id="A0A3N7HXS8"/>
<dbReference type="Proteomes" id="UP000267464">
    <property type="component" value="Unassembled WGS sequence"/>
</dbReference>
<evidence type="ECO:0000313" key="3">
    <source>
        <dbReference type="Proteomes" id="UP000267464"/>
    </source>
</evidence>
<evidence type="ECO:0000256" key="1">
    <source>
        <dbReference type="SAM" id="SignalP"/>
    </source>
</evidence>
<evidence type="ECO:0000313" key="2">
    <source>
        <dbReference type="EMBL" id="RQP26266.1"/>
    </source>
</evidence>